<keyword evidence="3" id="KW-0963">Cytoplasm</keyword>
<comment type="similarity">
    <text evidence="1 3">Belongs to the UreD family.</text>
</comment>
<dbReference type="PANTHER" id="PTHR33643:SF1">
    <property type="entry name" value="UREASE ACCESSORY PROTEIN D"/>
    <property type="match status" value="1"/>
</dbReference>
<comment type="subcellular location">
    <subcellularLocation>
        <location evidence="3">Cytoplasm</location>
    </subcellularLocation>
</comment>
<evidence type="ECO:0000313" key="4">
    <source>
        <dbReference type="EMBL" id="GGO33482.1"/>
    </source>
</evidence>
<dbReference type="GO" id="GO:0005737">
    <property type="term" value="C:cytoplasm"/>
    <property type="evidence" value="ECO:0007669"/>
    <property type="project" value="UniProtKB-SubCell"/>
</dbReference>
<evidence type="ECO:0000256" key="2">
    <source>
        <dbReference type="ARBA" id="ARBA00023186"/>
    </source>
</evidence>
<dbReference type="PANTHER" id="PTHR33643">
    <property type="entry name" value="UREASE ACCESSORY PROTEIN D"/>
    <property type="match status" value="1"/>
</dbReference>
<dbReference type="Proteomes" id="UP000598196">
    <property type="component" value="Unassembled WGS sequence"/>
</dbReference>
<reference evidence="4 5" key="1">
    <citation type="journal article" date="2014" name="Int. J. Syst. Evol. Microbiol.">
        <title>Complete genome sequence of Corynebacterium casei LMG S-19264T (=DSM 44701T), isolated from a smear-ripened cheese.</title>
        <authorList>
            <consortium name="US DOE Joint Genome Institute (JGI-PGF)"/>
            <person name="Walter F."/>
            <person name="Albersmeier A."/>
            <person name="Kalinowski J."/>
            <person name="Ruckert C."/>
        </authorList>
    </citation>
    <scope>NUCLEOTIDE SEQUENCE [LARGE SCALE GENOMIC DNA]</scope>
    <source>
        <strain evidence="4 5">CGMCC 1.7029</strain>
    </source>
</reference>
<evidence type="ECO:0000256" key="1">
    <source>
        <dbReference type="ARBA" id="ARBA00007177"/>
    </source>
</evidence>
<comment type="function">
    <text evidence="3">Required for maturation of urease via the functional incorporation of the urease nickel metallocenter.</text>
</comment>
<keyword evidence="2 3" id="KW-0143">Chaperone</keyword>
<gene>
    <name evidence="3 4" type="primary">ureD</name>
    <name evidence="4" type="ORF">GCM10010991_22990</name>
</gene>
<dbReference type="Pfam" id="PF01774">
    <property type="entry name" value="UreD"/>
    <property type="match status" value="1"/>
</dbReference>
<name>A0A917YKM8_9RHOB</name>
<proteinExistence type="inferred from homology"/>
<dbReference type="InterPro" id="IPR002669">
    <property type="entry name" value="UreD"/>
</dbReference>
<dbReference type="EMBL" id="BMLP01000004">
    <property type="protein sequence ID" value="GGO33482.1"/>
    <property type="molecule type" value="Genomic_DNA"/>
</dbReference>
<dbReference type="OrthoDB" id="9798842at2"/>
<dbReference type="AlphaFoldDB" id="A0A917YKM8"/>
<accession>A0A917YKM8</accession>
<keyword evidence="5" id="KW-1185">Reference proteome</keyword>
<evidence type="ECO:0000313" key="5">
    <source>
        <dbReference type="Proteomes" id="UP000598196"/>
    </source>
</evidence>
<sequence>MFDGPAIQTLQRSRGFAWLEVYARAGAPAVRGLRQSGSAKAFLPGRMPDAAIFLNTSGGLTGGDRLEYALDLAPDLRLAATTQTAERAYASQGQMAEVTVQMQVAPGAHLDWLPQETLLYEGSVLARDTRIDLAGTASTLLCEMIVLGRHAMGEFPAQLRLRDRRRVFRDGRIVWADSLMVDAGALARQGSAAILGNARCHAVIALVAQGAEDATGALRPLLAADGVEGALSAWNGRLILRMTARDSWPMKVQLARILSQLRGRPVPRAWQMNGDIP</sequence>
<dbReference type="GO" id="GO:0016151">
    <property type="term" value="F:nickel cation binding"/>
    <property type="evidence" value="ECO:0007669"/>
    <property type="project" value="UniProtKB-UniRule"/>
</dbReference>
<keyword evidence="3" id="KW-0996">Nickel insertion</keyword>
<comment type="subunit">
    <text evidence="3">UreD, UreF and UreG form a complex that acts as a GTP-hydrolysis-dependent molecular chaperone, activating the urease apoprotein by helping to assemble the nickel containing metallocenter of UreC. The UreE protein probably delivers the nickel.</text>
</comment>
<dbReference type="HAMAP" id="MF_01384">
    <property type="entry name" value="UreD"/>
    <property type="match status" value="1"/>
</dbReference>
<dbReference type="RefSeq" id="WP_146287006.1">
    <property type="nucleotide sequence ID" value="NZ_BMLP01000004.1"/>
</dbReference>
<organism evidence="4 5">
    <name type="scientific">Gemmobacter aquaticus</name>
    <dbReference type="NCBI Taxonomy" id="490185"/>
    <lineage>
        <taxon>Bacteria</taxon>
        <taxon>Pseudomonadati</taxon>
        <taxon>Pseudomonadota</taxon>
        <taxon>Alphaproteobacteria</taxon>
        <taxon>Rhodobacterales</taxon>
        <taxon>Paracoccaceae</taxon>
        <taxon>Gemmobacter</taxon>
    </lineage>
</organism>
<protein>
    <recommendedName>
        <fullName evidence="3">Urease accessory protein UreD</fullName>
    </recommendedName>
</protein>
<comment type="caution">
    <text evidence="4">The sequence shown here is derived from an EMBL/GenBank/DDBJ whole genome shotgun (WGS) entry which is preliminary data.</text>
</comment>
<evidence type="ECO:0000256" key="3">
    <source>
        <dbReference type="HAMAP-Rule" id="MF_01384"/>
    </source>
</evidence>